<evidence type="ECO:0000313" key="5">
    <source>
        <dbReference type="Proteomes" id="UP000638732"/>
    </source>
</evidence>
<dbReference type="InterPro" id="IPR007730">
    <property type="entry name" value="SPOR-like_dom"/>
</dbReference>
<dbReference type="AlphaFoldDB" id="A0A966DQY3"/>
<evidence type="ECO:0000256" key="2">
    <source>
        <dbReference type="SAM" id="Phobius"/>
    </source>
</evidence>
<keyword evidence="2" id="KW-0812">Transmembrane</keyword>
<reference evidence="4" key="2">
    <citation type="submission" date="2020-10" db="EMBL/GenBank/DDBJ databases">
        <title>Mucilaginibacter sp. nov., isolated from soil.</title>
        <authorList>
            <person name="Jeon C.O."/>
        </authorList>
    </citation>
    <scope>NUCLEOTIDE SEQUENCE</scope>
    <source>
        <strain evidence="4">R11</strain>
    </source>
</reference>
<dbReference type="RefSeq" id="WP_166583942.1">
    <property type="nucleotide sequence ID" value="NZ_WWEO01000031.1"/>
</dbReference>
<reference evidence="4" key="1">
    <citation type="submission" date="2020-01" db="EMBL/GenBank/DDBJ databases">
        <authorList>
            <person name="Seo Y.L."/>
        </authorList>
    </citation>
    <scope>NUCLEOTIDE SEQUENCE</scope>
    <source>
        <strain evidence="4">R11</strain>
    </source>
</reference>
<organism evidence="4 5">
    <name type="scientific">Mucilaginibacter agri</name>
    <dbReference type="NCBI Taxonomy" id="2695265"/>
    <lineage>
        <taxon>Bacteria</taxon>
        <taxon>Pseudomonadati</taxon>
        <taxon>Bacteroidota</taxon>
        <taxon>Sphingobacteriia</taxon>
        <taxon>Sphingobacteriales</taxon>
        <taxon>Sphingobacteriaceae</taxon>
        <taxon>Mucilaginibacter</taxon>
    </lineage>
</organism>
<feature type="domain" description="SPOR" evidence="3">
    <location>
        <begin position="316"/>
        <end position="397"/>
    </location>
</feature>
<protein>
    <recommendedName>
        <fullName evidence="3">SPOR domain-containing protein</fullName>
    </recommendedName>
</protein>
<sequence length="401" mass="44954">MDLSNYVSELIKQRGKLSVPGLGQFVHLRKSSYYDKESGTLYPPYYETTFDGSKTDPEDTSLLAYIAEKRNISHASARFFLDKYVDTIRERAEVAEFDFADLGSFYIDEFGKIAFKTTEAENTFSSTVFGYPPISIRKLIDLDQPVNPKEVTPTVDAPTEQEKEPVIDEAPIDFINSKPVAPVEIIPEPIQEANIPPVSPVFEPQENIEEEYPEAKSNLKYWIIAAVVLILGAAGIFYYYKYYQPHMAKGGLTTARRDSAPSNVVKIDSDTTAQKDSIPPLGTEPPATKDSVSKVPVQPTVDAQGKPVTNAGPMAEIPKNTWLILGGSFNNYNNAVANLAKYRALGYPQARLLDSVQRKEYFAYKIIFGYRYTKKDADAARIEILKPRKLKPKFISVEPYK</sequence>
<keyword evidence="5" id="KW-1185">Reference proteome</keyword>
<keyword evidence="2" id="KW-0472">Membrane</keyword>
<keyword evidence="2" id="KW-1133">Transmembrane helix</keyword>
<dbReference type="EMBL" id="WWEO01000031">
    <property type="protein sequence ID" value="NCD67915.1"/>
    <property type="molecule type" value="Genomic_DNA"/>
</dbReference>
<evidence type="ECO:0000259" key="3">
    <source>
        <dbReference type="PROSITE" id="PS51724"/>
    </source>
</evidence>
<name>A0A966DQY3_9SPHI</name>
<gene>
    <name evidence="4" type="ORF">GSY63_00940</name>
</gene>
<comment type="caution">
    <text evidence="4">The sequence shown here is derived from an EMBL/GenBank/DDBJ whole genome shotgun (WGS) entry which is preliminary data.</text>
</comment>
<feature type="transmembrane region" description="Helical" evidence="2">
    <location>
        <begin position="221"/>
        <end position="240"/>
    </location>
</feature>
<dbReference type="GO" id="GO:0042834">
    <property type="term" value="F:peptidoglycan binding"/>
    <property type="evidence" value="ECO:0007669"/>
    <property type="project" value="InterPro"/>
</dbReference>
<evidence type="ECO:0000256" key="1">
    <source>
        <dbReference type="SAM" id="MobiDB-lite"/>
    </source>
</evidence>
<dbReference type="PROSITE" id="PS51724">
    <property type="entry name" value="SPOR"/>
    <property type="match status" value="1"/>
</dbReference>
<dbReference type="Proteomes" id="UP000638732">
    <property type="component" value="Unassembled WGS sequence"/>
</dbReference>
<evidence type="ECO:0000313" key="4">
    <source>
        <dbReference type="EMBL" id="NCD67915.1"/>
    </source>
</evidence>
<feature type="region of interest" description="Disordered" evidence="1">
    <location>
        <begin position="263"/>
        <end position="295"/>
    </location>
</feature>
<proteinExistence type="predicted"/>
<accession>A0A966DQY3</accession>